<dbReference type="SUPFAM" id="SSF53335">
    <property type="entry name" value="S-adenosyl-L-methionine-dependent methyltransferases"/>
    <property type="match status" value="1"/>
</dbReference>
<feature type="transmembrane region" description="Helical" evidence="2">
    <location>
        <begin position="179"/>
        <end position="197"/>
    </location>
</feature>
<sequence>MEPPRQASAEASLRLPAATIFLSAFLLFQVQPMVGKLVLPWFGGSAGVWTTCLLFFQTLLLAGYLYAHMVMRHLTHRHQVRLHGALLLVACLSLPLRLHPWFRPTGGAEPLGRLLGLLMLTVGLPYLVLSTTGPLVQAWVARRGQVPYRLFALSNLASMLALLSYPICVEPFLPLKTQSWGWSVGFVAFAALVFSLARRHASEGPALSLPHAEAAPSSPPVQTWLWVAFAALPSILLMAVTTHLSTNVAPIPFLWVLPLGLYLLSFILCFDGTRWYRRGLFLGMLPLLLTLMSMSLSPDFRYADYRFEALSAAAGWLGSVRGQVALFSLGLFVACMVAHGELARRRPHPRFLTGFYLRLSLGGALGGIFVAWAAPHLFTTYLELPLGLAAAAALAGLALAWDPGPRSRWKVVSAGALGLLTAGLGVHALRLDRDADRITVARGRNFYGTLAVFDNPERTWRTLAHGTITHGGQFLDPAKADRPSTYYGPDSGVGLAIASLGEGPRKLGVVGLGAGSLAAYGRAGDRLRFYEINAMVEPFARKHFTYLGHGRAAADIVLGDARLSLEAEAPQGYDLLAIDAFSSDAIPVHLLTREAFALYFRHLNPGGILAVHVSNRYLALQPVVRAAVDAFGWQARVVDTESDQDEGTYGSTWVLVTRDGSFFDRPAFQDNEDVKPLPAASLVWRDDFSNLFRALK</sequence>
<feature type="transmembrane region" description="Helical" evidence="2">
    <location>
        <begin position="279"/>
        <end position="297"/>
    </location>
</feature>
<evidence type="ECO:0000313" key="3">
    <source>
        <dbReference type="EMBL" id="GLH74365.1"/>
    </source>
</evidence>
<dbReference type="PANTHER" id="PTHR43317:SF1">
    <property type="entry name" value="THERMOSPERMINE SYNTHASE ACAULIS5"/>
    <property type="match status" value="1"/>
</dbReference>
<feature type="transmembrane region" description="Helical" evidence="2">
    <location>
        <begin position="355"/>
        <end position="374"/>
    </location>
</feature>
<reference evidence="3 4" key="1">
    <citation type="journal article" date="2023" name="Antonie Van Leeuwenhoek">
        <title>Mesoterricola silvestris gen. nov., sp. nov., Mesoterricola sediminis sp. nov., Geothrix oryzae sp. nov., Geothrix edaphica sp. nov., Geothrix rubra sp. nov., and Geothrix limicola sp. nov., six novel members of Acidobacteriota isolated from soils.</title>
        <authorList>
            <person name="Itoh H."/>
            <person name="Sugisawa Y."/>
            <person name="Mise K."/>
            <person name="Xu Z."/>
            <person name="Kuniyasu M."/>
            <person name="Ushijima N."/>
            <person name="Kawano K."/>
            <person name="Kobayashi E."/>
            <person name="Shiratori Y."/>
            <person name="Masuda Y."/>
            <person name="Senoo K."/>
        </authorList>
    </citation>
    <scope>NUCLEOTIDE SEQUENCE [LARGE SCALE GENOMIC DNA]</scope>
    <source>
        <strain evidence="3 4">Red804</strain>
    </source>
</reference>
<keyword evidence="4" id="KW-1185">Reference proteome</keyword>
<feature type="transmembrane region" description="Helical" evidence="2">
    <location>
        <begin position="12"/>
        <end position="34"/>
    </location>
</feature>
<feature type="transmembrane region" description="Helical" evidence="2">
    <location>
        <begin position="224"/>
        <end position="245"/>
    </location>
</feature>
<dbReference type="Gene3D" id="3.40.50.150">
    <property type="entry name" value="Vaccinia Virus protein VP39"/>
    <property type="match status" value="1"/>
</dbReference>
<comment type="caution">
    <text evidence="3">The sequence shown here is derived from an EMBL/GenBank/DDBJ whole genome shotgun (WGS) entry which is preliminary data.</text>
</comment>
<feature type="transmembrane region" description="Helical" evidence="2">
    <location>
        <begin position="46"/>
        <end position="67"/>
    </location>
</feature>
<dbReference type="InterPro" id="IPR029063">
    <property type="entry name" value="SAM-dependent_MTases_sf"/>
</dbReference>
<feature type="transmembrane region" description="Helical" evidence="2">
    <location>
        <begin position="251"/>
        <end position="270"/>
    </location>
</feature>
<dbReference type="PANTHER" id="PTHR43317">
    <property type="entry name" value="THERMOSPERMINE SYNTHASE ACAULIS5"/>
    <property type="match status" value="1"/>
</dbReference>
<evidence type="ECO:0000256" key="1">
    <source>
        <dbReference type="ARBA" id="ARBA00023115"/>
    </source>
</evidence>
<name>A0ABQ5QHN2_9BACT</name>
<dbReference type="EMBL" id="BSDE01000006">
    <property type="protein sequence ID" value="GLH74365.1"/>
    <property type="molecule type" value="Genomic_DNA"/>
</dbReference>
<feature type="transmembrane region" description="Helical" evidence="2">
    <location>
        <begin position="150"/>
        <end position="167"/>
    </location>
</feature>
<feature type="transmembrane region" description="Helical" evidence="2">
    <location>
        <begin position="380"/>
        <end position="399"/>
    </location>
</feature>
<keyword evidence="2" id="KW-1133">Transmembrane helix</keyword>
<accession>A0ABQ5QHN2</accession>
<keyword evidence="2" id="KW-0812">Transmembrane</keyword>
<keyword evidence="2" id="KW-0472">Membrane</keyword>
<protein>
    <recommendedName>
        <fullName evidence="5">Ferrichrome ABC transporter permease</fullName>
    </recommendedName>
</protein>
<feature type="transmembrane region" description="Helical" evidence="2">
    <location>
        <begin position="411"/>
        <end position="429"/>
    </location>
</feature>
<feature type="transmembrane region" description="Helical" evidence="2">
    <location>
        <begin position="110"/>
        <end position="129"/>
    </location>
</feature>
<dbReference type="Proteomes" id="UP001165069">
    <property type="component" value="Unassembled WGS sequence"/>
</dbReference>
<evidence type="ECO:0000256" key="2">
    <source>
        <dbReference type="SAM" id="Phobius"/>
    </source>
</evidence>
<evidence type="ECO:0000313" key="4">
    <source>
        <dbReference type="Proteomes" id="UP001165069"/>
    </source>
</evidence>
<feature type="transmembrane region" description="Helical" evidence="2">
    <location>
        <begin position="79"/>
        <end position="98"/>
    </location>
</feature>
<dbReference type="RefSeq" id="WP_285576558.1">
    <property type="nucleotide sequence ID" value="NZ_BSDE01000006.1"/>
</dbReference>
<organism evidence="3 4">
    <name type="scientific">Geothrix limicola</name>
    <dbReference type="NCBI Taxonomy" id="2927978"/>
    <lineage>
        <taxon>Bacteria</taxon>
        <taxon>Pseudomonadati</taxon>
        <taxon>Acidobacteriota</taxon>
        <taxon>Holophagae</taxon>
        <taxon>Holophagales</taxon>
        <taxon>Holophagaceae</taxon>
        <taxon>Geothrix</taxon>
    </lineage>
</organism>
<keyword evidence="1" id="KW-0620">Polyamine biosynthesis</keyword>
<proteinExistence type="predicted"/>
<dbReference type="NCBIfam" id="NF037959">
    <property type="entry name" value="MFS_SpdSyn"/>
    <property type="match status" value="1"/>
</dbReference>
<gene>
    <name evidence="3" type="ORF">GETHLI_28670</name>
</gene>
<evidence type="ECO:0008006" key="5">
    <source>
        <dbReference type="Google" id="ProtNLM"/>
    </source>
</evidence>